<name>A0ABN9L1R4_9NEOB</name>
<comment type="caution">
    <text evidence="1">The sequence shown here is derived from an EMBL/GenBank/DDBJ whole genome shotgun (WGS) entry which is preliminary data.</text>
</comment>
<proteinExistence type="predicted"/>
<keyword evidence="2" id="KW-1185">Reference proteome</keyword>
<protein>
    <submittedName>
        <fullName evidence="1">Uncharacterized protein</fullName>
    </submittedName>
</protein>
<accession>A0ABN9L1R4</accession>
<dbReference type="PANTHER" id="PTHR21301">
    <property type="entry name" value="REVERSE TRANSCRIPTASE"/>
    <property type="match status" value="1"/>
</dbReference>
<reference evidence="1" key="1">
    <citation type="submission" date="2023-07" db="EMBL/GenBank/DDBJ databases">
        <authorList>
            <person name="Stuckert A."/>
        </authorList>
    </citation>
    <scope>NUCLEOTIDE SEQUENCE</scope>
</reference>
<dbReference type="PANTHER" id="PTHR21301:SF12">
    <property type="match status" value="1"/>
</dbReference>
<evidence type="ECO:0000313" key="2">
    <source>
        <dbReference type="Proteomes" id="UP001176940"/>
    </source>
</evidence>
<dbReference type="Gene3D" id="3.40.1440.10">
    <property type="entry name" value="GIY-YIG endonuclease"/>
    <property type="match status" value="1"/>
</dbReference>
<dbReference type="InterPro" id="IPR035901">
    <property type="entry name" value="GIY-YIG_endonuc_sf"/>
</dbReference>
<sequence>MLNTIQEFQVPFMSCFRRPTNLRDRLVRADVGSTKRLPLQTFLDTPKIGTFPCLHCSQCGNVQRGDKFFHPHTVSLRSRICWGETTQHVRDRISQHKSSTRCGKTYLPLPYHFAPKKHNISQLRFQVLEQIPCPRRGSNRVKTLRRREAFWINKLDTLEPRGLNRDYEISSFI</sequence>
<dbReference type="EMBL" id="CAUEEQ010005180">
    <property type="protein sequence ID" value="CAJ0928452.1"/>
    <property type="molecule type" value="Genomic_DNA"/>
</dbReference>
<dbReference type="Proteomes" id="UP001176940">
    <property type="component" value="Unassembled WGS sequence"/>
</dbReference>
<gene>
    <name evidence="1" type="ORF">RIMI_LOCUS3447523</name>
</gene>
<evidence type="ECO:0000313" key="1">
    <source>
        <dbReference type="EMBL" id="CAJ0928452.1"/>
    </source>
</evidence>
<organism evidence="1 2">
    <name type="scientific">Ranitomeya imitator</name>
    <name type="common">mimic poison frog</name>
    <dbReference type="NCBI Taxonomy" id="111125"/>
    <lineage>
        <taxon>Eukaryota</taxon>
        <taxon>Metazoa</taxon>
        <taxon>Chordata</taxon>
        <taxon>Craniata</taxon>
        <taxon>Vertebrata</taxon>
        <taxon>Euteleostomi</taxon>
        <taxon>Amphibia</taxon>
        <taxon>Batrachia</taxon>
        <taxon>Anura</taxon>
        <taxon>Neobatrachia</taxon>
        <taxon>Hyloidea</taxon>
        <taxon>Dendrobatidae</taxon>
        <taxon>Dendrobatinae</taxon>
        <taxon>Ranitomeya</taxon>
    </lineage>
</organism>